<dbReference type="VEuPathDB" id="AmoebaDB:DDB_G0277197"/>
<evidence type="ECO:0000256" key="1">
    <source>
        <dbReference type="SAM" id="Coils"/>
    </source>
</evidence>
<organism evidence="3 4">
    <name type="scientific">Dictyostelium discoideum</name>
    <name type="common">Social amoeba</name>
    <dbReference type="NCBI Taxonomy" id="44689"/>
    <lineage>
        <taxon>Eukaryota</taxon>
        <taxon>Amoebozoa</taxon>
        <taxon>Evosea</taxon>
        <taxon>Eumycetozoa</taxon>
        <taxon>Dictyostelia</taxon>
        <taxon>Dictyosteliales</taxon>
        <taxon>Dictyosteliaceae</taxon>
        <taxon>Dictyostelium</taxon>
    </lineage>
</organism>
<dbReference type="InterPro" id="IPR018482">
    <property type="entry name" value="Znf-C4H2"/>
</dbReference>
<dbReference type="RefSeq" id="XP_642723.1">
    <property type="nucleotide sequence ID" value="XM_637631.1"/>
</dbReference>
<dbReference type="GeneID" id="8620916"/>
<comment type="caution">
    <text evidence="3">The sequence shown here is derived from an EMBL/GenBank/DDBJ whole genome shotgun (WGS) entry which is preliminary data.</text>
</comment>
<evidence type="ECO:0000313" key="4">
    <source>
        <dbReference type="Proteomes" id="UP000002195"/>
    </source>
</evidence>
<keyword evidence="1" id="KW-0175">Coiled coil</keyword>
<proteinExistence type="predicted"/>
<name>Q86K63_DICDI</name>
<dbReference type="KEGG" id="ddi:DDB_G0277197"/>
<dbReference type="PANTHER" id="PTHR31058">
    <property type="entry name" value="ZINC FINGER C4H2 DOMAIN-CONTAINING PROTEIN"/>
    <property type="match status" value="1"/>
</dbReference>
<dbReference type="FunCoup" id="Q86K63">
    <property type="interactions" value="104"/>
</dbReference>
<dbReference type="eggNOG" id="ENOG502RSNQ">
    <property type="taxonomic scope" value="Eukaryota"/>
</dbReference>
<dbReference type="SMR" id="Q86K63"/>
<accession>Q86K63</accession>
<evidence type="ECO:0000256" key="2">
    <source>
        <dbReference type="SAM" id="MobiDB-lite"/>
    </source>
</evidence>
<dbReference type="AlphaFoldDB" id="Q86K63"/>
<dbReference type="HOGENOM" id="CLU_1231808_0_0_1"/>
<accession>Q54ZZ3</accession>
<feature type="compositionally biased region" description="Low complexity" evidence="2">
    <location>
        <begin position="175"/>
        <end position="202"/>
    </location>
</feature>
<feature type="coiled-coil region" evidence="1">
    <location>
        <begin position="73"/>
        <end position="100"/>
    </location>
</feature>
<dbReference type="InParanoid" id="Q86K63"/>
<dbReference type="PANTHER" id="PTHR31058:SF2">
    <property type="entry name" value="ZINC FINGER C4H2 DOMAIN-CONTAINING PROTEIN"/>
    <property type="match status" value="1"/>
</dbReference>
<dbReference type="Proteomes" id="UP000002195">
    <property type="component" value="Unassembled WGS sequence"/>
</dbReference>
<dbReference type="OMA" id="HQRETEM"/>
<gene>
    <name evidence="3" type="ORF">DDB_G0277197</name>
</gene>
<dbReference type="PaxDb" id="44689-DDB0169108"/>
<dbReference type="dictyBase" id="DDB_G0277197"/>
<reference evidence="3 4" key="1">
    <citation type="journal article" date="2005" name="Nature">
        <title>The genome of the social amoeba Dictyostelium discoideum.</title>
        <authorList>
            <consortium name="The Dictyostelium discoideum Sequencing Consortium"/>
            <person name="Eichinger L."/>
            <person name="Pachebat J.A."/>
            <person name="Glockner G."/>
            <person name="Rajandream M.A."/>
            <person name="Sucgang R."/>
            <person name="Berriman M."/>
            <person name="Song J."/>
            <person name="Olsen R."/>
            <person name="Szafranski K."/>
            <person name="Xu Q."/>
            <person name="Tunggal B."/>
            <person name="Kummerfeld S."/>
            <person name="Madera M."/>
            <person name="Konfortov B.A."/>
            <person name="Rivero F."/>
            <person name="Bankier A.T."/>
            <person name="Lehmann R."/>
            <person name="Hamlin N."/>
            <person name="Davies R."/>
            <person name="Gaudet P."/>
            <person name="Fey P."/>
            <person name="Pilcher K."/>
            <person name="Chen G."/>
            <person name="Saunders D."/>
            <person name="Sodergren E."/>
            <person name="Davis P."/>
            <person name="Kerhornou A."/>
            <person name="Nie X."/>
            <person name="Hall N."/>
            <person name="Anjard C."/>
            <person name="Hemphill L."/>
            <person name="Bason N."/>
            <person name="Farbrother P."/>
            <person name="Desany B."/>
            <person name="Just E."/>
            <person name="Morio T."/>
            <person name="Rost R."/>
            <person name="Churcher C."/>
            <person name="Cooper J."/>
            <person name="Haydock S."/>
            <person name="van Driessche N."/>
            <person name="Cronin A."/>
            <person name="Goodhead I."/>
            <person name="Muzny D."/>
            <person name="Mourier T."/>
            <person name="Pain A."/>
            <person name="Lu M."/>
            <person name="Harper D."/>
            <person name="Lindsay R."/>
            <person name="Hauser H."/>
            <person name="James K."/>
            <person name="Quiles M."/>
            <person name="Madan Babu M."/>
            <person name="Saito T."/>
            <person name="Buchrieser C."/>
            <person name="Wardroper A."/>
            <person name="Felder M."/>
            <person name="Thangavelu M."/>
            <person name="Johnson D."/>
            <person name="Knights A."/>
            <person name="Loulseged H."/>
            <person name="Mungall K."/>
            <person name="Oliver K."/>
            <person name="Price C."/>
            <person name="Quail M.A."/>
            <person name="Urushihara H."/>
            <person name="Hernandez J."/>
            <person name="Rabbinowitsch E."/>
            <person name="Steffen D."/>
            <person name="Sanders M."/>
            <person name="Ma J."/>
            <person name="Kohara Y."/>
            <person name="Sharp S."/>
            <person name="Simmonds M."/>
            <person name="Spiegler S."/>
            <person name="Tivey A."/>
            <person name="Sugano S."/>
            <person name="White B."/>
            <person name="Walker D."/>
            <person name="Woodward J."/>
            <person name="Winckler T."/>
            <person name="Tanaka Y."/>
            <person name="Shaulsky G."/>
            <person name="Schleicher M."/>
            <person name="Weinstock G."/>
            <person name="Rosenthal A."/>
            <person name="Cox E.C."/>
            <person name="Chisholm R.L."/>
            <person name="Gibbs R."/>
            <person name="Loomis W.F."/>
            <person name="Platzer M."/>
            <person name="Kay R.R."/>
            <person name="Williams J."/>
            <person name="Dear P.H."/>
            <person name="Noegel A.A."/>
            <person name="Barrell B."/>
            <person name="Kuspa A."/>
        </authorList>
    </citation>
    <scope>NUCLEOTIDE SEQUENCE [LARGE SCALE GENOMIC DNA]</scope>
    <source>
        <strain evidence="3 4">AX4</strain>
    </source>
</reference>
<evidence type="ECO:0000313" key="3">
    <source>
        <dbReference type="EMBL" id="EAL68784.1"/>
    </source>
</evidence>
<dbReference type="EMBL" id="AAFI02000019">
    <property type="protein sequence ID" value="EAL68784.1"/>
    <property type="molecule type" value="Genomic_DNA"/>
</dbReference>
<protein>
    <submittedName>
        <fullName evidence="3">Uncharacterized protein</fullName>
    </submittedName>
</protein>
<dbReference type="GO" id="GO:0045666">
    <property type="term" value="P:positive regulation of neuron differentiation"/>
    <property type="evidence" value="ECO:0000318"/>
    <property type="project" value="GO_Central"/>
</dbReference>
<dbReference type="Pfam" id="PF10146">
    <property type="entry name" value="zf-C4H2"/>
    <property type="match status" value="1"/>
</dbReference>
<sequence>MDNNNIFPNKDKFINENEIENQENENENLDKFNEFKNKLLFFSNLKSKEKEYNKIKSNVLTNWENMKSEDIILNDLYNERNQLILEYKRYESILKDVQNDIFRIESIIVESKQQREQFKKQVSMQTDIELVPLKDEIDSMRIQIQLPQLPPIDSEKDKLTSNYLTNRLNEERIKQQQQQQNKLNQSSNNNNNNFIDNNSNNSGSGGIDYPNSGSKRGRKKRISLS</sequence>
<keyword evidence="4" id="KW-1185">Reference proteome</keyword>
<feature type="compositionally biased region" description="Basic residues" evidence="2">
    <location>
        <begin position="215"/>
        <end position="225"/>
    </location>
</feature>
<dbReference type="GO" id="GO:0005634">
    <property type="term" value="C:nucleus"/>
    <property type="evidence" value="ECO:0000318"/>
    <property type="project" value="GO_Central"/>
</dbReference>
<dbReference type="PhylomeDB" id="Q86K63"/>
<feature type="region of interest" description="Disordered" evidence="2">
    <location>
        <begin position="173"/>
        <end position="225"/>
    </location>
</feature>